<name>A0ABQ5U505_9PROT</name>
<keyword evidence="1" id="KW-0574">Periplasm</keyword>
<dbReference type="Pfam" id="PF16331">
    <property type="entry name" value="TolA_bind_tri"/>
    <property type="match status" value="1"/>
</dbReference>
<evidence type="ECO:0000313" key="5">
    <source>
        <dbReference type="Proteomes" id="UP001161409"/>
    </source>
</evidence>
<evidence type="ECO:0000256" key="1">
    <source>
        <dbReference type="HAMAP-Rule" id="MF_02066"/>
    </source>
</evidence>
<dbReference type="InterPro" id="IPR034706">
    <property type="entry name" value="CpoB"/>
</dbReference>
<organism evidence="4 5">
    <name type="scientific">Sneathiella chinensis</name>
    <dbReference type="NCBI Taxonomy" id="349750"/>
    <lineage>
        <taxon>Bacteria</taxon>
        <taxon>Pseudomonadati</taxon>
        <taxon>Pseudomonadota</taxon>
        <taxon>Alphaproteobacteria</taxon>
        <taxon>Sneathiellales</taxon>
        <taxon>Sneathiellaceae</taxon>
        <taxon>Sneathiella</taxon>
    </lineage>
</organism>
<dbReference type="InterPro" id="IPR014162">
    <property type="entry name" value="CpoB_C"/>
</dbReference>
<comment type="similarity">
    <text evidence="1">Belongs to the CpoB family.</text>
</comment>
<dbReference type="Pfam" id="PF13174">
    <property type="entry name" value="TPR_6"/>
    <property type="match status" value="1"/>
</dbReference>
<keyword evidence="1" id="KW-0175">Coiled coil</keyword>
<keyword evidence="1" id="KW-0732">Signal</keyword>
<protein>
    <recommendedName>
        <fullName evidence="1">Cell division coordinator CpoB</fullName>
    </recommendedName>
</protein>
<dbReference type="InterPro" id="IPR032519">
    <property type="entry name" value="YbgF_tri"/>
</dbReference>
<dbReference type="SUPFAM" id="SSF48452">
    <property type="entry name" value="TPR-like"/>
    <property type="match status" value="1"/>
</dbReference>
<dbReference type="NCBIfam" id="TIGR02795">
    <property type="entry name" value="tol_pal_ybgF"/>
    <property type="match status" value="1"/>
</dbReference>
<comment type="function">
    <text evidence="1">Mediates coordination of peptidoglycan synthesis and outer membrane constriction during cell division.</text>
</comment>
<feature type="coiled-coil region" evidence="1">
    <location>
        <begin position="27"/>
        <end position="54"/>
    </location>
</feature>
<evidence type="ECO:0000313" key="4">
    <source>
        <dbReference type="EMBL" id="GLQ06333.1"/>
    </source>
</evidence>
<gene>
    <name evidence="1" type="primary">cpoB</name>
    <name evidence="4" type="ORF">GCM10007924_15540</name>
</gene>
<reference evidence="4" key="2">
    <citation type="submission" date="2023-01" db="EMBL/GenBank/DDBJ databases">
        <title>Draft genome sequence of Sneathiella chinensis strain NBRC 103408.</title>
        <authorList>
            <person name="Sun Q."/>
            <person name="Mori K."/>
        </authorList>
    </citation>
    <scope>NUCLEOTIDE SEQUENCE</scope>
    <source>
        <strain evidence="4">NBRC 103408</strain>
    </source>
</reference>
<feature type="domain" description="YbgF trimerisation" evidence="3">
    <location>
        <begin position="85"/>
        <end position="139"/>
    </location>
</feature>
<dbReference type="Pfam" id="PF13432">
    <property type="entry name" value="TPR_16"/>
    <property type="match status" value="1"/>
</dbReference>
<keyword evidence="1" id="KW-0132">Cell division</keyword>
<dbReference type="InterPro" id="IPR011990">
    <property type="entry name" value="TPR-like_helical_dom_sf"/>
</dbReference>
<feature type="compositionally biased region" description="Low complexity" evidence="2">
    <location>
        <begin position="157"/>
        <end position="177"/>
    </location>
</feature>
<dbReference type="HAMAP" id="MF_02066">
    <property type="entry name" value="CpoB"/>
    <property type="match status" value="1"/>
</dbReference>
<evidence type="ECO:0000259" key="3">
    <source>
        <dbReference type="Pfam" id="PF16331"/>
    </source>
</evidence>
<dbReference type="RefSeq" id="WP_169560384.1">
    <property type="nucleotide sequence ID" value="NZ_BSNF01000006.1"/>
</dbReference>
<keyword evidence="5" id="KW-1185">Reference proteome</keyword>
<dbReference type="Proteomes" id="UP001161409">
    <property type="component" value="Unassembled WGS sequence"/>
</dbReference>
<evidence type="ECO:0000256" key="2">
    <source>
        <dbReference type="SAM" id="MobiDB-lite"/>
    </source>
</evidence>
<dbReference type="Gene3D" id="1.25.40.10">
    <property type="entry name" value="Tetratricopeptide repeat domain"/>
    <property type="match status" value="1"/>
</dbReference>
<comment type="subcellular location">
    <subcellularLocation>
        <location evidence="1">Periplasm</location>
    </subcellularLocation>
</comment>
<feature type="compositionally biased region" description="Low complexity" evidence="2">
    <location>
        <begin position="138"/>
        <end position="150"/>
    </location>
</feature>
<sequence>MAKRTIGKLIGQGVVGFSILMASTSLSQAQSSDVQALLDRINRLEADLNNVQRKVYQGQDIPPPANISSSRSGAAPVLPGGEAAAILSSRIDSLEVEQRRLTGLLEESNFKMDQVTRRLDKLVMDVDFRLTELERQAAAGGASGMNANPTEGGGEGAANAGSANSGAANTEAGTATAKGPQVLGTLRIPTEGGTSPASAGAGDTVASLPADQSNVQRDPAEQYNYAISLVRQDRYAEAEKAFADFLAANPEHSLAGNSQYWLGETFYVREDFPNAASAFLNGYRNYPDSSKAADNLLKLAMALGRMNQIEESCASFRQLDKQFDRLPARLQRIADREKEKFGCS</sequence>
<proteinExistence type="inferred from homology"/>
<dbReference type="EMBL" id="BSNF01000006">
    <property type="protein sequence ID" value="GLQ06333.1"/>
    <property type="molecule type" value="Genomic_DNA"/>
</dbReference>
<reference evidence="4" key="1">
    <citation type="journal article" date="2014" name="Int. J. Syst. Evol. Microbiol.">
        <title>Complete genome of a new Firmicutes species belonging to the dominant human colonic microbiota ('Ruminococcus bicirculans') reveals two chromosomes and a selective capacity to utilize plant glucans.</title>
        <authorList>
            <consortium name="NISC Comparative Sequencing Program"/>
            <person name="Wegmann U."/>
            <person name="Louis P."/>
            <person name="Goesmann A."/>
            <person name="Henrissat B."/>
            <person name="Duncan S.H."/>
            <person name="Flint H.J."/>
        </authorList>
    </citation>
    <scope>NUCLEOTIDE SEQUENCE</scope>
    <source>
        <strain evidence="4">NBRC 103408</strain>
    </source>
</reference>
<feature type="region of interest" description="Disordered" evidence="2">
    <location>
        <begin position="138"/>
        <end position="219"/>
    </location>
</feature>
<keyword evidence="1" id="KW-0131">Cell cycle</keyword>
<comment type="caution">
    <text evidence="4">The sequence shown here is derived from an EMBL/GenBank/DDBJ whole genome shotgun (WGS) entry which is preliminary data.</text>
</comment>
<dbReference type="InterPro" id="IPR019734">
    <property type="entry name" value="TPR_rpt"/>
</dbReference>
<accession>A0ABQ5U505</accession>